<dbReference type="AlphaFoldDB" id="A0A2M9D926"/>
<dbReference type="Proteomes" id="UP000231742">
    <property type="component" value="Unassembled WGS sequence"/>
</dbReference>
<proteinExistence type="predicted"/>
<name>A0A2M9D926_9MICO</name>
<dbReference type="EMBL" id="PGFH01000001">
    <property type="protein sequence ID" value="PJJ82234.1"/>
    <property type="molecule type" value="Genomic_DNA"/>
</dbReference>
<sequence>MISERTHTPEVAVDTRIPLIEWQDCTDVVLDAVDSPFDGECTLHDGCRSIL</sequence>
<organism evidence="1 2">
    <name type="scientific">Salinibacterium amurskyense</name>
    <dbReference type="NCBI Taxonomy" id="205941"/>
    <lineage>
        <taxon>Bacteria</taxon>
        <taxon>Bacillati</taxon>
        <taxon>Actinomycetota</taxon>
        <taxon>Actinomycetes</taxon>
        <taxon>Micrococcales</taxon>
        <taxon>Microbacteriaceae</taxon>
        <taxon>Salinibacterium</taxon>
    </lineage>
</organism>
<accession>A0A2M9D926</accession>
<gene>
    <name evidence="1" type="ORF">CLV85_1427</name>
</gene>
<dbReference type="RefSeq" id="WP_157847485.1">
    <property type="nucleotide sequence ID" value="NZ_BMZU01000001.1"/>
</dbReference>
<comment type="caution">
    <text evidence="1">The sequence shown here is derived from an EMBL/GenBank/DDBJ whole genome shotgun (WGS) entry which is preliminary data.</text>
</comment>
<evidence type="ECO:0000313" key="1">
    <source>
        <dbReference type="EMBL" id="PJJ82234.1"/>
    </source>
</evidence>
<reference evidence="1 2" key="1">
    <citation type="submission" date="2017-11" db="EMBL/GenBank/DDBJ databases">
        <title>Genomic Encyclopedia of Archaeal and Bacterial Type Strains, Phase II (KMG-II): From Individual Species to Whole Genera.</title>
        <authorList>
            <person name="Goeker M."/>
        </authorList>
    </citation>
    <scope>NUCLEOTIDE SEQUENCE [LARGE SCALE GENOMIC DNA]</scope>
    <source>
        <strain evidence="1 2">DSM 16400</strain>
    </source>
</reference>
<evidence type="ECO:0000313" key="2">
    <source>
        <dbReference type="Proteomes" id="UP000231742"/>
    </source>
</evidence>
<keyword evidence="2" id="KW-1185">Reference proteome</keyword>
<protein>
    <submittedName>
        <fullName evidence="1">Uncharacterized protein</fullName>
    </submittedName>
</protein>